<dbReference type="EMBL" id="CP012333">
    <property type="protein sequence ID" value="AKV02967.1"/>
    <property type="molecule type" value="Genomic_DNA"/>
</dbReference>
<dbReference type="GO" id="GO:0016887">
    <property type="term" value="F:ATP hydrolysis activity"/>
    <property type="evidence" value="ECO:0007669"/>
    <property type="project" value="InterPro"/>
</dbReference>
<accession>A0A0K1QBC1</accession>
<proteinExistence type="inferred from homology"/>
<evidence type="ECO:0000256" key="1">
    <source>
        <dbReference type="ARBA" id="ARBA00006611"/>
    </source>
</evidence>
<dbReference type="PANTHER" id="PTHR30486">
    <property type="entry name" value="TWITCHING MOTILITY PROTEIN PILT"/>
    <property type="match status" value="1"/>
</dbReference>
<dbReference type="Proteomes" id="UP000064967">
    <property type="component" value="Chromosome"/>
</dbReference>
<dbReference type="OrthoDB" id="9805147at2"/>
<evidence type="ECO:0000259" key="2">
    <source>
        <dbReference type="SMART" id="SM00382"/>
    </source>
</evidence>
<dbReference type="AlphaFoldDB" id="A0A0K1QBC1"/>
<dbReference type="Gene3D" id="3.40.50.300">
    <property type="entry name" value="P-loop containing nucleotide triphosphate hydrolases"/>
    <property type="match status" value="1"/>
</dbReference>
<dbReference type="STRING" id="1391654.AKJ09_09630"/>
<dbReference type="SMART" id="SM00382">
    <property type="entry name" value="AAA"/>
    <property type="match status" value="1"/>
</dbReference>
<reference evidence="3 4" key="1">
    <citation type="submission" date="2015-08" db="EMBL/GenBank/DDBJ databases">
        <authorList>
            <person name="Babu N.S."/>
            <person name="Beckwith C.J."/>
            <person name="Beseler K.G."/>
            <person name="Brison A."/>
            <person name="Carone J.V."/>
            <person name="Caskin T.P."/>
            <person name="Diamond M."/>
            <person name="Durham M.E."/>
            <person name="Foxe J.M."/>
            <person name="Go M."/>
            <person name="Henderson B.A."/>
            <person name="Jones I.B."/>
            <person name="McGettigan J.A."/>
            <person name="Micheletti S.J."/>
            <person name="Nasrallah M.E."/>
            <person name="Ortiz D."/>
            <person name="Piller C.R."/>
            <person name="Privatt S.R."/>
            <person name="Schneider S.L."/>
            <person name="Sharp S."/>
            <person name="Smith T.C."/>
            <person name="Stanton J.D."/>
            <person name="Ullery H.E."/>
            <person name="Wilson R.J."/>
            <person name="Serrano M.G."/>
            <person name="Buck G."/>
            <person name="Lee V."/>
            <person name="Wang Y."/>
            <person name="Carvalho R."/>
            <person name="Voegtly L."/>
            <person name="Shi R."/>
            <person name="Duckworth R."/>
            <person name="Johnson A."/>
            <person name="Loviza R."/>
            <person name="Walstead R."/>
            <person name="Shah Z."/>
            <person name="Kiflezghi M."/>
            <person name="Wade K."/>
            <person name="Ball S.L."/>
            <person name="Bradley K.W."/>
            <person name="Asai D.J."/>
            <person name="Bowman C.A."/>
            <person name="Russell D.A."/>
            <person name="Pope W.H."/>
            <person name="Jacobs-Sera D."/>
            <person name="Hendrix R.W."/>
            <person name="Hatfull G.F."/>
        </authorList>
    </citation>
    <scope>NUCLEOTIDE SEQUENCE [LARGE SCALE GENOMIC DNA]</scope>
    <source>
        <strain evidence="3 4">DSM 27648</strain>
    </source>
</reference>
<dbReference type="InterPro" id="IPR027417">
    <property type="entry name" value="P-loop_NTPase"/>
</dbReference>
<dbReference type="RefSeq" id="WP_146653811.1">
    <property type="nucleotide sequence ID" value="NZ_CP012333.1"/>
</dbReference>
<gene>
    <name evidence="3" type="ORF">AKJ09_09630</name>
</gene>
<evidence type="ECO:0000313" key="3">
    <source>
        <dbReference type="EMBL" id="AKV02967.1"/>
    </source>
</evidence>
<dbReference type="PANTHER" id="PTHR30486:SF6">
    <property type="entry name" value="TYPE IV PILUS RETRACTATION ATPASE PILT"/>
    <property type="match status" value="1"/>
</dbReference>
<evidence type="ECO:0000313" key="4">
    <source>
        <dbReference type="Proteomes" id="UP000064967"/>
    </source>
</evidence>
<sequence length="357" mass="38033">MPKIDLFFDEVLQRGGTDLHLGGGSMPMVRVQGELVPLGDSALEPNEVEALVFELLGPAERERLDAELGVEFAIPHKEAGRFRASVFRRSGGIGAVFRHVPRMPTKLDDLACPDALARAVSRRSGLVLLAGGPRTGKSTLLAALVELVNRTRACHVLTVERPIEFVHTAARAQITQRELDTHVLSQAAALRGALRENADVVVVSELTSVDAARAAFDLAASGILVVASVRASDTVTALRQLASGTTAEESASLRKGLASTLAVMVTRRLVRTADGKSRVPAHAVLVGPPARELLQEGRFGELAALMEASHAQGMQTIDTALERLVAQGRITFEAALEEAFDKEAFARLVGRPPASTN</sequence>
<dbReference type="InterPro" id="IPR050921">
    <property type="entry name" value="T4SS_GSP_E_ATPase"/>
</dbReference>
<dbReference type="SUPFAM" id="SSF52540">
    <property type="entry name" value="P-loop containing nucleoside triphosphate hydrolases"/>
    <property type="match status" value="1"/>
</dbReference>
<protein>
    <submittedName>
        <fullName evidence="3">Twitching motility protein PilT</fullName>
    </submittedName>
</protein>
<name>A0A0K1QBC1_9BACT</name>
<dbReference type="KEGG" id="llu:AKJ09_09630"/>
<dbReference type="InterPro" id="IPR001482">
    <property type="entry name" value="T2SS/T4SS_dom"/>
</dbReference>
<dbReference type="InterPro" id="IPR003593">
    <property type="entry name" value="AAA+_ATPase"/>
</dbReference>
<comment type="similarity">
    <text evidence="1">Belongs to the GSP E family.</text>
</comment>
<keyword evidence="4" id="KW-1185">Reference proteome</keyword>
<organism evidence="3 4">
    <name type="scientific">Labilithrix luteola</name>
    <dbReference type="NCBI Taxonomy" id="1391654"/>
    <lineage>
        <taxon>Bacteria</taxon>
        <taxon>Pseudomonadati</taxon>
        <taxon>Myxococcota</taxon>
        <taxon>Polyangia</taxon>
        <taxon>Polyangiales</taxon>
        <taxon>Labilitrichaceae</taxon>
        <taxon>Labilithrix</taxon>
    </lineage>
</organism>
<dbReference type="Pfam" id="PF00437">
    <property type="entry name" value="T2SSE"/>
    <property type="match status" value="1"/>
</dbReference>
<feature type="domain" description="AAA+ ATPase" evidence="2">
    <location>
        <begin position="123"/>
        <end position="350"/>
    </location>
</feature>
<dbReference type="Gene3D" id="3.30.450.90">
    <property type="match status" value="1"/>
</dbReference>